<dbReference type="EMBL" id="PDJD01000001">
    <property type="protein sequence ID" value="PFG20739.1"/>
    <property type="molecule type" value="Genomic_DNA"/>
</dbReference>
<protein>
    <submittedName>
        <fullName evidence="3">Uncharacterized protein</fullName>
    </submittedName>
</protein>
<name>A0A2A9D4G0_9MICO</name>
<evidence type="ECO:0000256" key="1">
    <source>
        <dbReference type="SAM" id="MobiDB-lite"/>
    </source>
</evidence>
<dbReference type="AlphaFoldDB" id="A0A2A9D4G0"/>
<feature type="transmembrane region" description="Helical" evidence="2">
    <location>
        <begin position="55"/>
        <end position="80"/>
    </location>
</feature>
<accession>A0A2A9D4G0</accession>
<proteinExistence type="predicted"/>
<dbReference type="Proteomes" id="UP000224915">
    <property type="component" value="Unassembled WGS sequence"/>
</dbReference>
<feature type="transmembrane region" description="Helical" evidence="2">
    <location>
        <begin position="283"/>
        <end position="306"/>
    </location>
</feature>
<feature type="transmembrane region" description="Helical" evidence="2">
    <location>
        <begin position="117"/>
        <end position="140"/>
    </location>
</feature>
<feature type="transmembrane region" description="Helical" evidence="2">
    <location>
        <begin position="86"/>
        <end position="105"/>
    </location>
</feature>
<comment type="caution">
    <text evidence="3">The sequence shown here is derived from an EMBL/GenBank/DDBJ whole genome shotgun (WGS) entry which is preliminary data.</text>
</comment>
<evidence type="ECO:0000313" key="3">
    <source>
        <dbReference type="EMBL" id="PFG20739.1"/>
    </source>
</evidence>
<organism evidence="3 4">
    <name type="scientific">Serinibacter salmoneus</name>
    <dbReference type="NCBI Taxonomy" id="556530"/>
    <lineage>
        <taxon>Bacteria</taxon>
        <taxon>Bacillati</taxon>
        <taxon>Actinomycetota</taxon>
        <taxon>Actinomycetes</taxon>
        <taxon>Micrococcales</taxon>
        <taxon>Beutenbergiaceae</taxon>
        <taxon>Serinibacter</taxon>
    </lineage>
</organism>
<feature type="transmembrane region" description="Helical" evidence="2">
    <location>
        <begin position="160"/>
        <end position="184"/>
    </location>
</feature>
<keyword evidence="4" id="KW-1185">Reference proteome</keyword>
<gene>
    <name evidence="3" type="ORF">ATL40_2350</name>
</gene>
<keyword evidence="2" id="KW-0472">Membrane</keyword>
<feature type="region of interest" description="Disordered" evidence="1">
    <location>
        <begin position="1"/>
        <end position="48"/>
    </location>
</feature>
<feature type="transmembrane region" description="Helical" evidence="2">
    <location>
        <begin position="326"/>
        <end position="347"/>
    </location>
</feature>
<keyword evidence="2" id="KW-1133">Transmembrane helix</keyword>
<dbReference type="RefSeq" id="WP_098469671.1">
    <property type="nucleotide sequence ID" value="NZ_PDJD01000001.1"/>
</dbReference>
<reference evidence="3 4" key="1">
    <citation type="submission" date="2017-10" db="EMBL/GenBank/DDBJ databases">
        <title>Sequencing the genomes of 1000 actinobacteria strains.</title>
        <authorList>
            <person name="Klenk H.-P."/>
        </authorList>
    </citation>
    <scope>NUCLEOTIDE SEQUENCE [LARGE SCALE GENOMIC DNA]</scope>
    <source>
        <strain evidence="3 4">DSM 21801</strain>
    </source>
</reference>
<evidence type="ECO:0000256" key="2">
    <source>
        <dbReference type="SAM" id="Phobius"/>
    </source>
</evidence>
<feature type="compositionally biased region" description="Basic and acidic residues" evidence="1">
    <location>
        <begin position="10"/>
        <end position="35"/>
    </location>
</feature>
<evidence type="ECO:0000313" key="4">
    <source>
        <dbReference type="Proteomes" id="UP000224915"/>
    </source>
</evidence>
<feature type="transmembrane region" description="Helical" evidence="2">
    <location>
        <begin position="249"/>
        <end position="271"/>
    </location>
</feature>
<keyword evidence="2" id="KW-0812">Transmembrane</keyword>
<feature type="transmembrane region" description="Helical" evidence="2">
    <location>
        <begin position="212"/>
        <end position="237"/>
    </location>
</feature>
<sequence length="364" mass="36425">MSEQPATPPGEHHEHGEHTEHGERTEHGEAGEHPDAGPSALTPPVPPRSRARRHALGLILAILLSPAMLHLLTSGALSVIDGNRGAGLAAFVAAGLVAAGLAWTARVSAVGPAVAGSVWILTSLALEIGVLSPVVLANLLFVDLTTNNPTGAALLSGATWLVLVGGSGLAGLALIAGAMAASNARARGIRAERREADTISAGDTRTPPRHRIGAHVSAVLIGALGSATAVVAASGIAHHVVGPPERSVLAAPGTIAATILVIVLILATGSTGALSSLGQASGAVVWAVAAVATTTAGSADHFWAVIEAILSPITAMPDIAPDRLDIAGACILVALAMAGGALGTHGARREGRALERHEQELLRT</sequence>